<feature type="non-terminal residue" evidence="1">
    <location>
        <position position="55"/>
    </location>
</feature>
<proteinExistence type="predicted"/>
<sequence length="55" mass="6183">MFPIFSGTEIRRFSSTLKTDSFFKLAIPSGSTLIRFDDNVRSQRLMHPSISSATS</sequence>
<dbReference type="AlphaFoldDB" id="A0A087T024"/>
<keyword evidence="2" id="KW-1185">Reference proteome</keyword>
<protein>
    <submittedName>
        <fullName evidence="1">Uncharacterized protein</fullName>
    </submittedName>
</protein>
<gene>
    <name evidence="1" type="ORF">X975_07545</name>
</gene>
<organism evidence="1 2">
    <name type="scientific">Stegodyphus mimosarum</name>
    <name type="common">African social velvet spider</name>
    <dbReference type="NCBI Taxonomy" id="407821"/>
    <lineage>
        <taxon>Eukaryota</taxon>
        <taxon>Metazoa</taxon>
        <taxon>Ecdysozoa</taxon>
        <taxon>Arthropoda</taxon>
        <taxon>Chelicerata</taxon>
        <taxon>Arachnida</taxon>
        <taxon>Araneae</taxon>
        <taxon>Araneomorphae</taxon>
        <taxon>Entelegynae</taxon>
        <taxon>Eresoidea</taxon>
        <taxon>Eresidae</taxon>
        <taxon>Stegodyphus</taxon>
    </lineage>
</organism>
<dbReference type="EMBL" id="KK112760">
    <property type="protein sequence ID" value="KFM58463.1"/>
    <property type="molecule type" value="Genomic_DNA"/>
</dbReference>
<accession>A0A087T024</accession>
<reference evidence="1 2" key="1">
    <citation type="submission" date="2013-11" db="EMBL/GenBank/DDBJ databases">
        <title>Genome sequencing of Stegodyphus mimosarum.</title>
        <authorList>
            <person name="Bechsgaard J."/>
        </authorList>
    </citation>
    <scope>NUCLEOTIDE SEQUENCE [LARGE SCALE GENOMIC DNA]</scope>
</reference>
<dbReference type="Proteomes" id="UP000054359">
    <property type="component" value="Unassembled WGS sequence"/>
</dbReference>
<name>A0A087T024_STEMI</name>
<evidence type="ECO:0000313" key="1">
    <source>
        <dbReference type="EMBL" id="KFM58463.1"/>
    </source>
</evidence>
<evidence type="ECO:0000313" key="2">
    <source>
        <dbReference type="Proteomes" id="UP000054359"/>
    </source>
</evidence>